<dbReference type="GO" id="GO:0004160">
    <property type="term" value="F:dihydroxy-acid dehydratase activity"/>
    <property type="evidence" value="ECO:0007669"/>
    <property type="project" value="UniProtKB-UniRule"/>
</dbReference>
<keyword evidence="8 15" id="KW-0411">Iron-sulfur</keyword>
<dbReference type="RefSeq" id="WP_252161493.1">
    <property type="nucleotide sequence ID" value="NZ_CP098810.1"/>
</dbReference>
<dbReference type="GO" id="GO:0009099">
    <property type="term" value="P:L-valine biosynthetic process"/>
    <property type="evidence" value="ECO:0007669"/>
    <property type="project" value="UniProtKB-UniRule"/>
</dbReference>
<dbReference type="GO" id="GO:0051537">
    <property type="term" value="F:2 iron, 2 sulfur cluster binding"/>
    <property type="evidence" value="ECO:0007669"/>
    <property type="project" value="UniProtKB-UniRule"/>
</dbReference>
<dbReference type="PANTHER" id="PTHR21000">
    <property type="entry name" value="DIHYDROXY-ACID DEHYDRATASE DAD"/>
    <property type="match status" value="1"/>
</dbReference>
<feature type="binding site" evidence="15">
    <location>
        <position position="450"/>
    </location>
    <ligand>
        <name>Mg(2+)</name>
        <dbReference type="ChEBI" id="CHEBI:18420"/>
    </ligand>
</feature>
<protein>
    <recommendedName>
        <fullName evidence="14 15">Dihydroxy-acid dehydratase</fullName>
        <shortName evidence="15">DAD</shortName>
        <ecNumber evidence="14 15">4.2.1.9</ecNumber>
    </recommendedName>
</protein>
<dbReference type="NCBIfam" id="TIGR00110">
    <property type="entry name" value="ilvD"/>
    <property type="match status" value="1"/>
</dbReference>
<feature type="binding site" description="via carbamate group" evidence="15">
    <location>
        <position position="130"/>
    </location>
    <ligand>
        <name>Mg(2+)</name>
        <dbReference type="ChEBI" id="CHEBI:18420"/>
    </ligand>
</feature>
<dbReference type="SUPFAM" id="SSF52016">
    <property type="entry name" value="LeuD/IlvD-like"/>
    <property type="match status" value="1"/>
</dbReference>
<proteinExistence type="inferred from homology"/>
<dbReference type="InterPro" id="IPR056740">
    <property type="entry name" value="ILV_EDD_C"/>
</dbReference>
<comment type="pathway">
    <text evidence="13 15">Amino-acid biosynthesis; L-isoleucine biosynthesis; L-isoleucine from 2-oxobutanoate: step 3/4.</text>
</comment>
<keyword evidence="6 15" id="KW-0460">Magnesium</keyword>
<comment type="catalytic activity">
    <reaction evidence="15">
        <text>(2R,3R)-2,3-dihydroxy-3-methylpentanoate = (S)-3-methyl-2-oxopentanoate + H2O</text>
        <dbReference type="Rhea" id="RHEA:27694"/>
        <dbReference type="ChEBI" id="CHEBI:15377"/>
        <dbReference type="ChEBI" id="CHEBI:35146"/>
        <dbReference type="ChEBI" id="CHEBI:49258"/>
        <dbReference type="EC" id="4.2.1.9"/>
    </reaction>
</comment>
<evidence type="ECO:0000256" key="8">
    <source>
        <dbReference type="ARBA" id="ARBA00023014"/>
    </source>
</evidence>
<dbReference type="InterPro" id="IPR004404">
    <property type="entry name" value="DihydroxyA_deHydtase"/>
</dbReference>
<evidence type="ECO:0000256" key="3">
    <source>
        <dbReference type="ARBA" id="ARBA00022605"/>
    </source>
</evidence>
<dbReference type="NCBIfam" id="NF002068">
    <property type="entry name" value="PRK00911.1"/>
    <property type="match status" value="1"/>
</dbReference>
<reference evidence="18" key="1">
    <citation type="submission" date="2022-06" db="EMBL/GenBank/DDBJ databases">
        <title>Physiological and biochemical characterization and genomic elucidation of a strain of the genus Ensifer adhaerens M8 that combines arsenic oxidation and chromium reduction.</title>
        <authorList>
            <person name="Li X."/>
            <person name="Yu c."/>
        </authorList>
    </citation>
    <scope>NUCLEOTIDE SEQUENCE</scope>
    <source>
        <strain evidence="18">M8</strain>
        <plasmid evidence="18">pC</plasmid>
    </source>
</reference>
<comment type="catalytic activity">
    <reaction evidence="11">
        <text>(2R)-2,3-dihydroxy-3-methylbutanoate = 3-methyl-2-oxobutanoate + H2O</text>
        <dbReference type="Rhea" id="RHEA:24809"/>
        <dbReference type="ChEBI" id="CHEBI:11851"/>
        <dbReference type="ChEBI" id="CHEBI:15377"/>
        <dbReference type="ChEBI" id="CHEBI:49072"/>
        <dbReference type="EC" id="4.2.1.9"/>
    </reaction>
    <physiologicalReaction direction="left-to-right" evidence="11">
        <dbReference type="Rhea" id="RHEA:24810"/>
    </physiologicalReaction>
</comment>
<sequence length="568" mass="59833">MATIIDKRNLPSRHVTEGPARAPHRSYLYAMGLTKEQIHQPLVGVASCWNEAAPCNISLMRQAQVVKRGVAAAQGTPREFCTISVTDGLAMGHEGMRASLASREVIADSVELTMRGHAYDALVGLAGCDKSLPGMMMAMLRLNLPSIFIYGGSILPGSFRGQAVTAQDMFEAVGRHSVGLLSDDDLDELEQIACPSAGACGAQFTANTMAAVSEAIGLALPYSAGAPAPYEIRDKFCMAAGQQVMDLVARNIRPRDIVTLKALENAATVVAATGGSTNAALHLPAMANEAGIKFDMFDVAEIFKRTPYIADLKPGGRYVAKDMFEAGGVPLLMKTLLESGYLHGDCLTVTGRTIAENMASVRWNADQDVVRLASDPISPTGGVVVLKGNLAPDGAIVKVAGLKNQTFSGPARCFDCEEDCFEAVSNRSYEEGDVLVIRYEGPKGGPGMREMLSTTAALYGQGVGDKVALITDGRFSGATRGFCIGHVGPEAAVGGAIALIRDGDLITIDAITGRLDVALSDEELASRRQAWSARPSVVRSGAVWKFAQAVGPARYGAITHPGAAEDQA</sequence>
<comment type="cofactor">
    <cofactor evidence="1 15">
        <name>Mg(2+)</name>
        <dbReference type="ChEBI" id="CHEBI:18420"/>
    </cofactor>
</comment>
<evidence type="ECO:0000256" key="14">
    <source>
        <dbReference type="ARBA" id="ARBA00029490"/>
    </source>
</evidence>
<comment type="subunit">
    <text evidence="15">Homodimer.</text>
</comment>
<evidence type="ECO:0000256" key="12">
    <source>
        <dbReference type="ARBA" id="ARBA00029436"/>
    </source>
</evidence>
<dbReference type="InterPro" id="IPR020558">
    <property type="entry name" value="DiOHA_6PGluconate_deHydtase_CS"/>
</dbReference>
<keyword evidence="10 15" id="KW-0100">Branched-chain amino acid biosynthesis</keyword>
<dbReference type="EMBL" id="CP098810">
    <property type="protein sequence ID" value="USJ28424.1"/>
    <property type="molecule type" value="Genomic_DNA"/>
</dbReference>
<evidence type="ECO:0000256" key="11">
    <source>
        <dbReference type="ARBA" id="ARBA00029304"/>
    </source>
</evidence>
<dbReference type="PANTHER" id="PTHR21000:SF5">
    <property type="entry name" value="DIHYDROXY-ACID DEHYDRATASE, MITOCHONDRIAL"/>
    <property type="match status" value="1"/>
</dbReference>
<keyword evidence="7 15" id="KW-0408">Iron</keyword>
<dbReference type="Gene3D" id="3.50.30.80">
    <property type="entry name" value="IlvD/EDD C-terminal domain-like"/>
    <property type="match status" value="1"/>
</dbReference>
<dbReference type="InterPro" id="IPR000581">
    <property type="entry name" value="ILV_EDD_N"/>
</dbReference>
<evidence type="ECO:0000256" key="13">
    <source>
        <dbReference type="ARBA" id="ARBA00029437"/>
    </source>
</evidence>
<dbReference type="HAMAP" id="MF_00012">
    <property type="entry name" value="IlvD"/>
    <property type="match status" value="1"/>
</dbReference>
<dbReference type="FunFam" id="3.50.30.80:FF:000001">
    <property type="entry name" value="Dihydroxy-acid dehydratase"/>
    <property type="match status" value="1"/>
</dbReference>
<dbReference type="InterPro" id="IPR042096">
    <property type="entry name" value="Dihydro-acid_dehy_C"/>
</dbReference>
<feature type="binding site" evidence="15">
    <location>
        <position position="55"/>
    </location>
    <ligand>
        <name>[2Fe-2S] cluster</name>
        <dbReference type="ChEBI" id="CHEBI:190135"/>
    </ligand>
</feature>
<geneLocation type="plasmid" evidence="18 19">
    <name>pC</name>
</geneLocation>
<keyword evidence="5 15" id="KW-0479">Metal-binding</keyword>
<evidence type="ECO:0000256" key="1">
    <source>
        <dbReference type="ARBA" id="ARBA00001946"/>
    </source>
</evidence>
<evidence type="ECO:0000256" key="10">
    <source>
        <dbReference type="ARBA" id="ARBA00023304"/>
    </source>
</evidence>
<evidence type="ECO:0000259" key="16">
    <source>
        <dbReference type="Pfam" id="PF00920"/>
    </source>
</evidence>
<keyword evidence="3 15" id="KW-0028">Amino-acid biosynthesis</keyword>
<organism evidence="18 19">
    <name type="scientific">Ensifer adhaerens</name>
    <name type="common">Sinorhizobium morelense</name>
    <dbReference type="NCBI Taxonomy" id="106592"/>
    <lineage>
        <taxon>Bacteria</taxon>
        <taxon>Pseudomonadati</taxon>
        <taxon>Pseudomonadota</taxon>
        <taxon>Alphaproteobacteria</taxon>
        <taxon>Hyphomicrobiales</taxon>
        <taxon>Rhizobiaceae</taxon>
        <taxon>Sinorhizobium/Ensifer group</taxon>
        <taxon>Ensifer</taxon>
    </lineage>
</organism>
<evidence type="ECO:0000259" key="17">
    <source>
        <dbReference type="Pfam" id="PF24877"/>
    </source>
</evidence>
<evidence type="ECO:0000256" key="4">
    <source>
        <dbReference type="ARBA" id="ARBA00022714"/>
    </source>
</evidence>
<comment type="function">
    <text evidence="15">Functions in the biosynthesis of branched-chain amino acids. Catalyzes the dehydration of (2R,3R)-2,3-dihydroxy-3-methylpentanoate (2,3-dihydroxy-3-methylvalerate) into 2-oxo-3-methylpentanoate (2-oxo-3-methylvalerate) and of (2R)-2,3-dihydroxy-3-methylbutanoate (2,3-dihydroxyisovalerate) into 2-oxo-3-methylbutanoate (2-oxoisovalerate), the penultimate precursor to L-isoleucine and L-valine, respectively.</text>
</comment>
<comment type="caution">
    <text evidence="15">Lacks conserved residue(s) required for the propagation of feature annotation.</text>
</comment>
<keyword evidence="9 15" id="KW-0456">Lyase</keyword>
<dbReference type="AlphaFoldDB" id="A0A9Q8YJ44"/>
<evidence type="ECO:0000256" key="2">
    <source>
        <dbReference type="ARBA" id="ARBA00006486"/>
    </source>
</evidence>
<comment type="cofactor">
    <cofactor evidence="15">
        <name>[2Fe-2S] cluster</name>
        <dbReference type="ChEBI" id="CHEBI:190135"/>
    </cofactor>
    <text evidence="15">Binds 1 [2Fe-2S] cluster per subunit. This cluster acts as a Lewis acid cofactor.</text>
</comment>
<dbReference type="SUPFAM" id="SSF143975">
    <property type="entry name" value="IlvD/EDD N-terminal domain-like"/>
    <property type="match status" value="1"/>
</dbReference>
<dbReference type="Pfam" id="PF00920">
    <property type="entry name" value="ILVD_EDD_N"/>
    <property type="match status" value="1"/>
</dbReference>
<dbReference type="EC" id="4.2.1.9" evidence="14 15"/>
<keyword evidence="4 15" id="KW-0001">2Fe-2S</keyword>
<evidence type="ECO:0000256" key="7">
    <source>
        <dbReference type="ARBA" id="ARBA00023004"/>
    </source>
</evidence>
<comment type="similarity">
    <text evidence="2 15">Belongs to the IlvD/Edd family.</text>
</comment>
<dbReference type="GO" id="GO:0009097">
    <property type="term" value="P:isoleucine biosynthetic process"/>
    <property type="evidence" value="ECO:0007669"/>
    <property type="project" value="UniProtKB-UniRule"/>
</dbReference>
<evidence type="ECO:0000256" key="6">
    <source>
        <dbReference type="ARBA" id="ARBA00022842"/>
    </source>
</evidence>
<accession>A0A9Q8YJ44</accession>
<evidence type="ECO:0000313" key="19">
    <source>
        <dbReference type="Proteomes" id="UP001055460"/>
    </source>
</evidence>
<keyword evidence="18" id="KW-0614">Plasmid</keyword>
<dbReference type="InterPro" id="IPR037237">
    <property type="entry name" value="IlvD/EDD_N"/>
</dbReference>
<evidence type="ECO:0000256" key="5">
    <source>
        <dbReference type="ARBA" id="ARBA00022723"/>
    </source>
</evidence>
<dbReference type="Pfam" id="PF24877">
    <property type="entry name" value="ILV_EDD_C"/>
    <property type="match status" value="1"/>
</dbReference>
<feature type="binding site" evidence="15">
    <location>
        <position position="87"/>
    </location>
    <ligand>
        <name>Mg(2+)</name>
        <dbReference type="ChEBI" id="CHEBI:18420"/>
    </ligand>
</feature>
<feature type="binding site" evidence="15">
    <location>
        <position position="129"/>
    </location>
    <ligand>
        <name>Mg(2+)</name>
        <dbReference type="ChEBI" id="CHEBI:18420"/>
    </ligand>
</feature>
<evidence type="ECO:0000256" key="9">
    <source>
        <dbReference type="ARBA" id="ARBA00023239"/>
    </source>
</evidence>
<feature type="modified residue" description="N6-carboxylysine" evidence="15">
    <location>
        <position position="130"/>
    </location>
</feature>
<dbReference type="PROSITE" id="PS00886">
    <property type="entry name" value="ILVD_EDD_1"/>
    <property type="match status" value="1"/>
</dbReference>
<evidence type="ECO:0000256" key="15">
    <source>
        <dbReference type="HAMAP-Rule" id="MF_00012"/>
    </source>
</evidence>
<feature type="domain" description="Dihydroxy-acid/6-phosphogluconate dehydratase N-terminal" evidence="16">
    <location>
        <begin position="40"/>
        <end position="357"/>
    </location>
</feature>
<gene>
    <name evidence="15 18" type="primary">ilvD</name>
    <name evidence="18" type="ORF">NE863_35385</name>
</gene>
<name>A0A9Q8YJ44_ENSAD</name>
<feature type="domain" description="Dihydroxy-acid/6-phosphogluconate dehydratase C-terminal" evidence="17">
    <location>
        <begin position="368"/>
        <end position="557"/>
    </location>
</feature>
<dbReference type="PROSITE" id="PS00887">
    <property type="entry name" value="ILVD_EDD_2"/>
    <property type="match status" value="1"/>
</dbReference>
<dbReference type="InterPro" id="IPR050165">
    <property type="entry name" value="DHAD_IlvD/Edd"/>
</dbReference>
<feature type="active site" description="Proton acceptor" evidence="15">
    <location>
        <position position="476"/>
    </location>
</feature>
<dbReference type="GO" id="GO:0000287">
    <property type="term" value="F:magnesium ion binding"/>
    <property type="evidence" value="ECO:0007669"/>
    <property type="project" value="UniProtKB-UniRule"/>
</dbReference>
<comment type="pathway">
    <text evidence="12 15">Amino-acid biosynthesis; L-valine biosynthesis; L-valine from pyruvate: step 3/4.</text>
</comment>
<dbReference type="Proteomes" id="UP001055460">
    <property type="component" value="Plasmid pC"/>
</dbReference>
<evidence type="ECO:0000313" key="18">
    <source>
        <dbReference type="EMBL" id="USJ28424.1"/>
    </source>
</evidence>